<comment type="similarity">
    <text evidence="1">Belongs to the LysR transcriptional regulatory family.</text>
</comment>
<evidence type="ECO:0000256" key="3">
    <source>
        <dbReference type="ARBA" id="ARBA00023125"/>
    </source>
</evidence>
<keyword evidence="2" id="KW-0805">Transcription regulation</keyword>
<dbReference type="AlphaFoldDB" id="D4S1Z2"/>
<dbReference type="RefSeq" id="WP_005604097.1">
    <property type="nucleotide sequence ID" value="NZ_GG663524.1"/>
</dbReference>
<evidence type="ECO:0000256" key="2">
    <source>
        <dbReference type="ARBA" id="ARBA00023015"/>
    </source>
</evidence>
<dbReference type="PROSITE" id="PS50931">
    <property type="entry name" value="HTH_LYSR"/>
    <property type="match status" value="1"/>
</dbReference>
<accession>D4S1Z2</accession>
<dbReference type="EMBL" id="ABWN01000036">
    <property type="protein sequence ID" value="EFF67694.1"/>
    <property type="molecule type" value="Genomic_DNA"/>
</dbReference>
<dbReference type="InterPro" id="IPR036390">
    <property type="entry name" value="WH_DNA-bd_sf"/>
</dbReference>
<dbReference type="Gene3D" id="3.40.190.290">
    <property type="match status" value="1"/>
</dbReference>
<dbReference type="Gene3D" id="1.10.10.10">
    <property type="entry name" value="Winged helix-like DNA-binding domain superfamily/Winged helix DNA-binding domain"/>
    <property type="match status" value="1"/>
</dbReference>
<dbReference type="PANTHER" id="PTHR30126">
    <property type="entry name" value="HTH-TYPE TRANSCRIPTIONAL REGULATOR"/>
    <property type="match status" value="1"/>
</dbReference>
<reference evidence="6 7" key="1">
    <citation type="submission" date="2010-02" db="EMBL/GenBank/DDBJ databases">
        <authorList>
            <person name="Weinstock G."/>
            <person name="Sodergren E."/>
            <person name="Clifton S."/>
            <person name="Fulton L."/>
            <person name="Fulton B."/>
            <person name="Courtney L."/>
            <person name="Fronick C."/>
            <person name="Harrison M."/>
            <person name="Strong C."/>
            <person name="Farmer C."/>
            <person name="Delahaunty K."/>
            <person name="Markovic C."/>
            <person name="Hall O."/>
            <person name="Minx P."/>
            <person name="Tomlinson C."/>
            <person name="Mitreva M."/>
            <person name="Nelson J."/>
            <person name="Hou S."/>
            <person name="Wollam A."/>
            <person name="Pepin K.H."/>
            <person name="Johnson M."/>
            <person name="Bhonagiri V."/>
            <person name="Zhang X."/>
            <person name="Suruliraj S."/>
            <person name="Warren W."/>
            <person name="Chinwalla A."/>
            <person name="Mardis E.R."/>
            <person name="Wilson R.K."/>
        </authorList>
    </citation>
    <scope>NUCLEOTIDE SEQUENCE [LARGE SCALE GENOMIC DNA]</scope>
    <source>
        <strain evidence="6 7">DSM 2876</strain>
    </source>
</reference>
<evidence type="ECO:0000256" key="4">
    <source>
        <dbReference type="ARBA" id="ARBA00023163"/>
    </source>
</evidence>
<dbReference type="GeneID" id="98917760"/>
<keyword evidence="3" id="KW-0238">DNA-binding</keyword>
<dbReference type="eggNOG" id="COG0583">
    <property type="taxonomic scope" value="Bacteria"/>
</dbReference>
<organism evidence="6 7">
    <name type="scientific">Eshraghiella crossota DSM 2876</name>
    <dbReference type="NCBI Taxonomy" id="511680"/>
    <lineage>
        <taxon>Bacteria</taxon>
        <taxon>Bacillati</taxon>
        <taxon>Bacillota</taxon>
        <taxon>Clostridia</taxon>
        <taxon>Lachnospirales</taxon>
        <taxon>Lachnospiraceae</taxon>
        <taxon>Eshraghiella</taxon>
    </lineage>
</organism>
<comment type="caution">
    <text evidence="6">The sequence shown here is derived from an EMBL/GenBank/DDBJ whole genome shotgun (WGS) entry which is preliminary data.</text>
</comment>
<keyword evidence="7" id="KW-1185">Reference proteome</keyword>
<feature type="domain" description="HTH lysR-type" evidence="5">
    <location>
        <begin position="9"/>
        <end position="60"/>
    </location>
</feature>
<proteinExistence type="inferred from homology"/>
<dbReference type="SUPFAM" id="SSF53850">
    <property type="entry name" value="Periplasmic binding protein-like II"/>
    <property type="match status" value="1"/>
</dbReference>
<gene>
    <name evidence="6" type="ORF">BUTYVIB_02114</name>
</gene>
<keyword evidence="4" id="KW-0804">Transcription</keyword>
<evidence type="ECO:0000256" key="1">
    <source>
        <dbReference type="ARBA" id="ARBA00009437"/>
    </source>
</evidence>
<name>D4S1Z2_9FIRM</name>
<evidence type="ECO:0000259" key="5">
    <source>
        <dbReference type="PROSITE" id="PS50931"/>
    </source>
</evidence>
<dbReference type="Pfam" id="PF00126">
    <property type="entry name" value="HTH_1"/>
    <property type="match status" value="1"/>
</dbReference>
<protein>
    <submittedName>
        <fullName evidence="6">LysR substrate binding domain protein</fullName>
    </submittedName>
</protein>
<dbReference type="STRING" id="45851.BHV86_07835"/>
<evidence type="ECO:0000313" key="6">
    <source>
        <dbReference type="EMBL" id="EFF67694.1"/>
    </source>
</evidence>
<dbReference type="PANTHER" id="PTHR30126:SF64">
    <property type="entry name" value="HTH-TYPE TRANSCRIPTIONAL REGULATOR CITR"/>
    <property type="match status" value="1"/>
</dbReference>
<dbReference type="HOGENOM" id="CLU_039613_6_1_9"/>
<sequence length="292" mass="33268">MNITYDYYRIFYYVVKFGSFTKAAEALDNSQPNITRAMNNLESQLGVQVFYRSRKGIKLTREGEMLFKRVNIAFEQISLAEHELEQTKRMDSGSVKIGVSEIALHEVLLPVLATYRRDFPNVMVQITNESTPSAIKSLKNDEVELALVTTPININKNDSLSCENLCEFTEYPVAHKMFGIPDNKEISLKELEKYPVIFLSKGTATREYYEELFRKKGMDIKPNVIAATTDQVMPMVKSGLGIGFVPESMMGGNVTVIKLKDKLPKRLICLLYDERKPQSLAAKELIKRLRSM</sequence>
<dbReference type="InterPro" id="IPR000847">
    <property type="entry name" value="LysR_HTH_N"/>
</dbReference>
<dbReference type="SUPFAM" id="SSF46785">
    <property type="entry name" value="Winged helix' DNA-binding domain"/>
    <property type="match status" value="1"/>
</dbReference>
<dbReference type="GO" id="GO:0000976">
    <property type="term" value="F:transcription cis-regulatory region binding"/>
    <property type="evidence" value="ECO:0007669"/>
    <property type="project" value="TreeGrafter"/>
</dbReference>
<dbReference type="Pfam" id="PF03466">
    <property type="entry name" value="LysR_substrate"/>
    <property type="match status" value="1"/>
</dbReference>
<dbReference type="Proteomes" id="UP000006238">
    <property type="component" value="Unassembled WGS sequence"/>
</dbReference>
<dbReference type="GO" id="GO:0003700">
    <property type="term" value="F:DNA-binding transcription factor activity"/>
    <property type="evidence" value="ECO:0007669"/>
    <property type="project" value="InterPro"/>
</dbReference>
<evidence type="ECO:0000313" key="7">
    <source>
        <dbReference type="Proteomes" id="UP000006238"/>
    </source>
</evidence>
<dbReference type="InterPro" id="IPR036388">
    <property type="entry name" value="WH-like_DNA-bd_sf"/>
</dbReference>
<dbReference type="CDD" id="cd05466">
    <property type="entry name" value="PBP2_LTTR_substrate"/>
    <property type="match status" value="1"/>
</dbReference>
<dbReference type="PRINTS" id="PR00039">
    <property type="entry name" value="HTHLYSR"/>
</dbReference>
<dbReference type="InterPro" id="IPR005119">
    <property type="entry name" value="LysR_subst-bd"/>
</dbReference>